<dbReference type="EC" id="3.4.22.42" evidence="13"/>
<dbReference type="InParanoid" id="A0A668AIQ0"/>
<feature type="signal peptide" evidence="15">
    <location>
        <begin position="1"/>
        <end position="21"/>
    </location>
</feature>
<dbReference type="InterPro" id="IPR000668">
    <property type="entry name" value="Peptidase_C1A_C"/>
</dbReference>
<dbReference type="SMART" id="SM00645">
    <property type="entry name" value="Pept_C1"/>
    <property type="match status" value="1"/>
</dbReference>
<dbReference type="InterPro" id="IPR039417">
    <property type="entry name" value="Peptidase_C1A_papain-like"/>
</dbReference>
<feature type="chain" id="PRO_5025421466" description="Cathepsin O" evidence="15">
    <location>
        <begin position="22"/>
        <end position="341"/>
    </location>
</feature>
<evidence type="ECO:0000313" key="19">
    <source>
        <dbReference type="Proteomes" id="UP000472263"/>
    </source>
</evidence>
<comment type="catalytic activity">
    <reaction evidence="11">
        <text>The recombinant human enzyme hydrolyzes synthetic endopeptidase substrates including Z-Phe-Arg-NHMec and Z-Arg-Arg-NHMec.</text>
        <dbReference type="EC" id="3.4.22.42"/>
    </reaction>
</comment>
<dbReference type="PRINTS" id="PR00705">
    <property type="entry name" value="PAPAIN"/>
</dbReference>
<proteinExistence type="inferred from homology"/>
<dbReference type="GO" id="GO:0006508">
    <property type="term" value="P:proteolysis"/>
    <property type="evidence" value="ECO:0007669"/>
    <property type="project" value="UniProtKB-KW"/>
</dbReference>
<keyword evidence="7" id="KW-0865">Zymogen</keyword>
<feature type="domain" description="Cathepsin propeptide inhibitor" evidence="17">
    <location>
        <begin position="43"/>
        <end position="103"/>
    </location>
</feature>
<dbReference type="InterPro" id="IPR038765">
    <property type="entry name" value="Papain-like_cys_pep_sf"/>
</dbReference>
<dbReference type="AlphaFoldDB" id="A0A668AIQ0"/>
<comment type="function">
    <text evidence="12">Proteolytic enzyme possibly involved in normal cellular protein degradation and turnover.</text>
</comment>
<keyword evidence="3" id="KW-0645">Protease</keyword>
<keyword evidence="5" id="KW-0378">Hydrolase</keyword>
<dbReference type="FunFam" id="3.90.70.10:FF:000079">
    <property type="entry name" value="Cathepsin O"/>
    <property type="match status" value="1"/>
</dbReference>
<comment type="subcellular location">
    <subcellularLocation>
        <location evidence="1">Lysosome</location>
    </subcellularLocation>
</comment>
<dbReference type="Pfam" id="PF00112">
    <property type="entry name" value="Peptidase_C1"/>
    <property type="match status" value="1"/>
</dbReference>
<keyword evidence="8" id="KW-1015">Disulfide bond</keyword>
<evidence type="ECO:0000256" key="5">
    <source>
        <dbReference type="ARBA" id="ARBA00022801"/>
    </source>
</evidence>
<dbReference type="GO" id="GO:0008234">
    <property type="term" value="F:cysteine-type peptidase activity"/>
    <property type="evidence" value="ECO:0007669"/>
    <property type="project" value="UniProtKB-KW"/>
</dbReference>
<evidence type="ECO:0000256" key="14">
    <source>
        <dbReference type="ARBA" id="ARBA00072046"/>
    </source>
</evidence>
<keyword evidence="9" id="KW-0325">Glycoprotein</keyword>
<dbReference type="Gene3D" id="3.90.70.10">
    <property type="entry name" value="Cysteine proteinases"/>
    <property type="match status" value="1"/>
</dbReference>
<evidence type="ECO:0000256" key="15">
    <source>
        <dbReference type="SAM" id="SignalP"/>
    </source>
</evidence>
<evidence type="ECO:0000256" key="8">
    <source>
        <dbReference type="ARBA" id="ARBA00023157"/>
    </source>
</evidence>
<feature type="domain" description="Peptidase C1A papain C-terminal" evidence="16">
    <location>
        <begin position="126"/>
        <end position="337"/>
    </location>
</feature>
<organism evidence="18 19">
    <name type="scientific">Myripristis murdjan</name>
    <name type="common">pinecone soldierfish</name>
    <dbReference type="NCBI Taxonomy" id="586833"/>
    <lineage>
        <taxon>Eukaryota</taxon>
        <taxon>Metazoa</taxon>
        <taxon>Chordata</taxon>
        <taxon>Craniata</taxon>
        <taxon>Vertebrata</taxon>
        <taxon>Euteleostomi</taxon>
        <taxon>Actinopterygii</taxon>
        <taxon>Neopterygii</taxon>
        <taxon>Teleostei</taxon>
        <taxon>Neoteleostei</taxon>
        <taxon>Acanthomorphata</taxon>
        <taxon>Holocentriformes</taxon>
        <taxon>Holocentridae</taxon>
        <taxon>Myripristis</taxon>
    </lineage>
</organism>
<dbReference type="SUPFAM" id="SSF54001">
    <property type="entry name" value="Cysteine proteinases"/>
    <property type="match status" value="1"/>
</dbReference>
<evidence type="ECO:0000313" key="18">
    <source>
        <dbReference type="Ensembl" id="ENSMMDP00005044806.1"/>
    </source>
</evidence>
<dbReference type="InterPro" id="IPR013128">
    <property type="entry name" value="Peptidase_C1A"/>
</dbReference>
<evidence type="ECO:0000256" key="2">
    <source>
        <dbReference type="ARBA" id="ARBA00008455"/>
    </source>
</evidence>
<sequence length="341" mass="38307">MRGGGWFLVAAVSLVFPPLRCQNRSREETRTEFPRSAAAEADFCSFREKFHRNYELNTEEFNRRHLYFQDAIKRAAYLNSFPAAPHSAKYGINQFSDLSLNEFRDLYLRASADKAPPYSGEKREGLPAKFDWRDEGVLAPVQNQQACGSCWAFSVVEAIQAAHARAGSPLEQLSVQQVLDCSFRNQGCSGGSTVWALSWLNQTRVKLVPQSEYPYKAKTGICHFFSQSHGGVALKDFAAHDFSGQEEAMMGQLVSCGPLAVTVDAISWQDYLGGIIQHHCSSQHANHAILLIGYDTTGDIPYWILQNTWGTKWGNEGYAYVKIGGNICGKYDPCWFIYMYF</sequence>
<reference evidence="18" key="3">
    <citation type="submission" date="2025-09" db="UniProtKB">
        <authorList>
            <consortium name="Ensembl"/>
        </authorList>
    </citation>
    <scope>IDENTIFICATION</scope>
</reference>
<evidence type="ECO:0000256" key="13">
    <source>
        <dbReference type="ARBA" id="ARBA00066464"/>
    </source>
</evidence>
<evidence type="ECO:0000259" key="17">
    <source>
        <dbReference type="SMART" id="SM00848"/>
    </source>
</evidence>
<dbReference type="InterPro" id="IPR025660">
    <property type="entry name" value="Pept_his_AS"/>
</dbReference>
<comment type="similarity">
    <text evidence="2">Belongs to the peptidase C1 family.</text>
</comment>
<keyword evidence="4 15" id="KW-0732">Signal</keyword>
<dbReference type="InterPro" id="IPR000169">
    <property type="entry name" value="Pept_cys_AS"/>
</dbReference>
<dbReference type="InterPro" id="IPR013201">
    <property type="entry name" value="Prot_inhib_I29"/>
</dbReference>
<keyword evidence="10" id="KW-0458">Lysosome</keyword>
<dbReference type="GO" id="GO:0005764">
    <property type="term" value="C:lysosome"/>
    <property type="evidence" value="ECO:0007669"/>
    <property type="project" value="UniProtKB-SubCell"/>
</dbReference>
<dbReference type="Proteomes" id="UP000472263">
    <property type="component" value="Chromosome 10"/>
</dbReference>
<keyword evidence="19" id="KW-1185">Reference proteome</keyword>
<gene>
    <name evidence="18" type="primary">CTSO</name>
    <name evidence="18" type="synonym">ctso</name>
</gene>
<evidence type="ECO:0000256" key="6">
    <source>
        <dbReference type="ARBA" id="ARBA00022807"/>
    </source>
</evidence>
<evidence type="ECO:0000256" key="1">
    <source>
        <dbReference type="ARBA" id="ARBA00004371"/>
    </source>
</evidence>
<dbReference type="SMART" id="SM00848">
    <property type="entry name" value="Inhibitor_I29"/>
    <property type="match status" value="1"/>
</dbReference>
<name>A0A668AIQ0_9TELE</name>
<dbReference type="PROSITE" id="PS00139">
    <property type="entry name" value="THIOL_PROTEASE_CYS"/>
    <property type="match status" value="1"/>
</dbReference>
<evidence type="ECO:0000256" key="9">
    <source>
        <dbReference type="ARBA" id="ARBA00023180"/>
    </source>
</evidence>
<evidence type="ECO:0000256" key="12">
    <source>
        <dbReference type="ARBA" id="ARBA00053492"/>
    </source>
</evidence>
<accession>A0A668AIQ0</accession>
<dbReference type="CDD" id="cd02248">
    <property type="entry name" value="Peptidase_C1A"/>
    <property type="match status" value="1"/>
</dbReference>
<evidence type="ECO:0000256" key="4">
    <source>
        <dbReference type="ARBA" id="ARBA00022729"/>
    </source>
</evidence>
<evidence type="ECO:0000256" key="3">
    <source>
        <dbReference type="ARBA" id="ARBA00022670"/>
    </source>
</evidence>
<dbReference type="PANTHER" id="PTHR12411">
    <property type="entry name" value="CYSTEINE PROTEASE FAMILY C1-RELATED"/>
    <property type="match status" value="1"/>
</dbReference>
<dbReference type="GeneTree" id="ENSGT00940000159253"/>
<reference evidence="18" key="2">
    <citation type="submission" date="2025-08" db="UniProtKB">
        <authorList>
            <consortium name="Ensembl"/>
        </authorList>
    </citation>
    <scope>IDENTIFICATION</scope>
</reference>
<reference evidence="18" key="1">
    <citation type="submission" date="2019-06" db="EMBL/GenBank/DDBJ databases">
        <authorList>
            <consortium name="Wellcome Sanger Institute Data Sharing"/>
        </authorList>
    </citation>
    <scope>NUCLEOTIDE SEQUENCE [LARGE SCALE GENOMIC DNA]</scope>
</reference>
<protein>
    <recommendedName>
        <fullName evidence="14">Cathepsin O</fullName>
        <ecNumber evidence="13">3.4.22.42</ecNumber>
    </recommendedName>
</protein>
<dbReference type="Pfam" id="PF08246">
    <property type="entry name" value="Inhibitor_I29"/>
    <property type="match status" value="1"/>
</dbReference>
<evidence type="ECO:0000259" key="16">
    <source>
        <dbReference type="SMART" id="SM00645"/>
    </source>
</evidence>
<evidence type="ECO:0000256" key="7">
    <source>
        <dbReference type="ARBA" id="ARBA00023145"/>
    </source>
</evidence>
<dbReference type="FunCoup" id="A0A668AIQ0">
    <property type="interactions" value="189"/>
</dbReference>
<evidence type="ECO:0000256" key="11">
    <source>
        <dbReference type="ARBA" id="ARBA00051025"/>
    </source>
</evidence>
<dbReference type="Ensembl" id="ENSMMDT00005045695.1">
    <property type="protein sequence ID" value="ENSMMDP00005044806.1"/>
    <property type="gene ID" value="ENSMMDG00005020544.1"/>
</dbReference>
<dbReference type="PROSITE" id="PS00639">
    <property type="entry name" value="THIOL_PROTEASE_HIS"/>
    <property type="match status" value="1"/>
</dbReference>
<keyword evidence="6" id="KW-0788">Thiol protease</keyword>
<evidence type="ECO:0000256" key="10">
    <source>
        <dbReference type="ARBA" id="ARBA00023228"/>
    </source>
</evidence>